<keyword evidence="2" id="KW-1185">Reference proteome</keyword>
<reference evidence="1" key="1">
    <citation type="submission" date="2021-03" db="EMBL/GenBank/DDBJ databases">
        <authorList>
            <consortium name="DOE Joint Genome Institute"/>
            <person name="Ahrendt S."/>
            <person name="Looney B.P."/>
            <person name="Miyauchi S."/>
            <person name="Morin E."/>
            <person name="Drula E."/>
            <person name="Courty P.E."/>
            <person name="Chicoki N."/>
            <person name="Fauchery L."/>
            <person name="Kohler A."/>
            <person name="Kuo A."/>
            <person name="Labutti K."/>
            <person name="Pangilinan J."/>
            <person name="Lipzen A."/>
            <person name="Riley R."/>
            <person name="Andreopoulos W."/>
            <person name="He G."/>
            <person name="Johnson J."/>
            <person name="Barry K.W."/>
            <person name="Grigoriev I.V."/>
            <person name="Nagy L."/>
            <person name="Hibbett D."/>
            <person name="Henrissat B."/>
            <person name="Matheny P.B."/>
            <person name="Labbe J."/>
            <person name="Martin F."/>
        </authorList>
    </citation>
    <scope>NUCLEOTIDE SEQUENCE</scope>
    <source>
        <strain evidence="1">HHB10654</strain>
    </source>
</reference>
<reference evidence="1" key="2">
    <citation type="journal article" date="2022" name="New Phytol.">
        <title>Evolutionary transition to the ectomycorrhizal habit in the genomes of a hyperdiverse lineage of mushroom-forming fungi.</title>
        <authorList>
            <person name="Looney B."/>
            <person name="Miyauchi S."/>
            <person name="Morin E."/>
            <person name="Drula E."/>
            <person name="Courty P.E."/>
            <person name="Kohler A."/>
            <person name="Kuo A."/>
            <person name="LaButti K."/>
            <person name="Pangilinan J."/>
            <person name="Lipzen A."/>
            <person name="Riley R."/>
            <person name="Andreopoulos W."/>
            <person name="He G."/>
            <person name="Johnson J."/>
            <person name="Nolan M."/>
            <person name="Tritt A."/>
            <person name="Barry K.W."/>
            <person name="Grigoriev I.V."/>
            <person name="Nagy L.G."/>
            <person name="Hibbett D."/>
            <person name="Henrissat B."/>
            <person name="Matheny P.B."/>
            <person name="Labbe J."/>
            <person name="Martin F.M."/>
        </authorList>
    </citation>
    <scope>NUCLEOTIDE SEQUENCE</scope>
    <source>
        <strain evidence="1">HHB10654</strain>
    </source>
</reference>
<accession>A0ACB8TFL3</accession>
<gene>
    <name evidence="1" type="ORF">BV25DRAFT_1876944</name>
</gene>
<protein>
    <submittedName>
        <fullName evidence="1">ABC transporter</fullName>
    </submittedName>
</protein>
<dbReference type="Proteomes" id="UP000814140">
    <property type="component" value="Unassembled WGS sequence"/>
</dbReference>
<name>A0ACB8TFL3_9AGAM</name>
<evidence type="ECO:0000313" key="1">
    <source>
        <dbReference type="EMBL" id="KAI0067190.1"/>
    </source>
</evidence>
<organism evidence="1 2">
    <name type="scientific">Artomyces pyxidatus</name>
    <dbReference type="NCBI Taxonomy" id="48021"/>
    <lineage>
        <taxon>Eukaryota</taxon>
        <taxon>Fungi</taxon>
        <taxon>Dikarya</taxon>
        <taxon>Basidiomycota</taxon>
        <taxon>Agaricomycotina</taxon>
        <taxon>Agaricomycetes</taxon>
        <taxon>Russulales</taxon>
        <taxon>Auriscalpiaceae</taxon>
        <taxon>Artomyces</taxon>
    </lineage>
</organism>
<comment type="caution">
    <text evidence="1">The sequence shown here is derived from an EMBL/GenBank/DDBJ whole genome shotgun (WGS) entry which is preliminary data.</text>
</comment>
<proteinExistence type="predicted"/>
<dbReference type="EMBL" id="MU277190">
    <property type="protein sequence ID" value="KAI0067190.1"/>
    <property type="molecule type" value="Genomic_DNA"/>
</dbReference>
<sequence length="1368" mass="151598">MIPEATASYFSLVTFGWLNPLMALGYARPLEASDLWKLQDSRSSSLIAERILTSFEARRKAADEYNVRLANGEIKPSLRQRVVWTVKGNRDERQKRWREKDGRKSPSLTWAMNDSIKWWFWSGGVLKVMSDTAQVTSPLVVKALINFSTDSYGAHQLGQPAPGIGKGIGLAITLLILQVIASLGQHHFFYRSTSSGVLLRGGLITAIYSRSLKLTTRARAKLPNGKLVNHISTDVSRIDFCCGFFHMFWAAPIQMAICLILLLINLGPSALAGFGFFFLVTPIQGSIMKTLFKIRRKTMEWTDKRAKLLQELLGGMKVIKFFAWEEPFLKRISDFRAKEMGYVRSLLLIRAANTALAMSTPALASVIAFVVYAASGHTLKPTVIFTSLSLFQLLRLPLMMLPMSFSAIADARNAINRLHDCFTAELVTEEIRQDPTLGPAIEVVDASFTWDSPPPEETKPGKKEGFGKRGGGKRKSAAEPKPEVQKEKEENIFHMKDINLAIPRGKLVAIVGAVGAGKTSLLQGMIGEMRRTAGTVTFGGSVAYCSQSAWIQNATIRENICFGHEFEPERYWKAVHDACLDADLDVLPNGDMTEVGEKGISLSGGQKQRVNICRAIYSGTDIQIFDDPLSALDAHVGESVFKNVLMDASTGSTRVLVTHALHFLPQVDYIYSVVNGHIAEQGTFAEIMASGGEFAKNFDEFVTKETQEAKEEEVPDEEDAIKEEETKKRRGAVRGAQLMQAEERNTGAVGWNVYKAYSQAGNGLIMLPLMGIALVLMQVATVLSAYWLVWWQEREWPQPQGFYMGIYAALGVGQALTGFLTGTIMAFIIYAASKRLHRDAINRIMHAPMSFFETTPVGRIMNRFSKDIDTIDNMLADAIRMFLNTLSGMLGAIILISIVLPWFLIAVAVVLVMYGLAAGFYRASARELKRLDAILRSSLYSHFSESLSGLATIRAYGEQERFFKENRDRVDIENRAYWLTVTNQRWLGIRLDFFGTILTFVVALLTVGTRFTISPSQTGVVLSYILSVQQAFGWMVRQMAEVENDMNSVERIVYYAKSVEQEPPHEIPDHKPPVSWPANGQVEIKDVVLKYRPELPPVLKGLSMSVSGGEKIGIVGRTGAGKSSIMTALYRIVELVSGSIDIDGVDISKIGLADVRKGLAIIPQDATLFSGTLRTNLDPFGLHDDARLWDALKRAYLVEDAKPLASVTIEGTDNGEDEKLPTGASTPLGPRFTLDSPIDEEGANLSVGQRSLVSLARALVKDSKVLILDEATASVDYETDRKIQATIATEFRDRTILCIAHRLRTIISYDRICVLDQGQIAEFDTPAELYVRDGIFRAMCERSGITYEDIKKASKERELDDLDNDSAA</sequence>
<evidence type="ECO:0000313" key="2">
    <source>
        <dbReference type="Proteomes" id="UP000814140"/>
    </source>
</evidence>